<dbReference type="InterPro" id="IPR029025">
    <property type="entry name" value="T3SS_substrate_exporter_C"/>
</dbReference>
<feature type="compositionally biased region" description="Basic and acidic residues" evidence="14">
    <location>
        <begin position="363"/>
        <end position="375"/>
    </location>
</feature>
<dbReference type="GO" id="GO:0009306">
    <property type="term" value="P:protein secretion"/>
    <property type="evidence" value="ECO:0007669"/>
    <property type="project" value="InterPro"/>
</dbReference>
<feature type="transmembrane region" description="Helical" evidence="13">
    <location>
        <begin position="92"/>
        <end position="113"/>
    </location>
</feature>
<reference evidence="15 16" key="1">
    <citation type="submission" date="2018-08" db="EMBL/GenBank/DDBJ databases">
        <title>Salinimonas sediminis sp. nov., a piezophilic bacterium isolated from a deep-sea sediment sample from the New Britain Trench.</title>
        <authorList>
            <person name="Cao J."/>
        </authorList>
    </citation>
    <scope>NUCLEOTIDE SEQUENCE [LARGE SCALE GENOMIC DNA]</scope>
    <source>
        <strain evidence="15 16">N102</strain>
    </source>
</reference>
<keyword evidence="15" id="KW-0282">Flagellum</keyword>
<organism evidence="15 16">
    <name type="scientific">Salinimonas sediminis</name>
    <dbReference type="NCBI Taxonomy" id="2303538"/>
    <lineage>
        <taxon>Bacteria</taxon>
        <taxon>Pseudomonadati</taxon>
        <taxon>Pseudomonadota</taxon>
        <taxon>Gammaproteobacteria</taxon>
        <taxon>Alteromonadales</taxon>
        <taxon>Alteromonadaceae</taxon>
        <taxon>Alteromonas/Salinimonas group</taxon>
        <taxon>Salinimonas</taxon>
    </lineage>
</organism>
<evidence type="ECO:0000256" key="1">
    <source>
        <dbReference type="ARBA" id="ARBA00004651"/>
    </source>
</evidence>
<name>A0A346NJP7_9ALTE</name>
<dbReference type="InterPro" id="IPR006136">
    <property type="entry name" value="FlhB"/>
</dbReference>
<dbReference type="RefSeq" id="WP_108567838.1">
    <property type="nucleotide sequence ID" value="NZ_CP031769.1"/>
</dbReference>
<dbReference type="Proteomes" id="UP000262073">
    <property type="component" value="Chromosome"/>
</dbReference>
<keyword evidence="16" id="KW-1185">Reference proteome</keyword>
<dbReference type="PRINTS" id="PR00950">
    <property type="entry name" value="TYPE3IMSPROT"/>
</dbReference>
<dbReference type="OrthoDB" id="9807950at2"/>
<dbReference type="Pfam" id="PF01312">
    <property type="entry name" value="Bac_export_2"/>
    <property type="match status" value="1"/>
</dbReference>
<evidence type="ECO:0000256" key="14">
    <source>
        <dbReference type="SAM" id="MobiDB-lite"/>
    </source>
</evidence>
<comment type="similarity">
    <text evidence="2 13">Belongs to the type III secretion exporter family.</text>
</comment>
<feature type="transmembrane region" description="Helical" evidence="13">
    <location>
        <begin position="32"/>
        <end position="57"/>
    </location>
</feature>
<feature type="transmembrane region" description="Helical" evidence="13">
    <location>
        <begin position="145"/>
        <end position="166"/>
    </location>
</feature>
<sequence>MADDAQEKTEDPTSKKLDEARKKGQIARSRELSTALVLIVSGLMFMLIGGMIAKAVFGVTQRMFSLSRDETYDPSHMFVAGGEALMTVAGPVLIYMIIAMVAGIYGSVALGGYNFSWESAAPKANKINPINGFKRMFGMNALVELLKAFAKFGVIGGLAIGALLYYKNEALHLDMELYPLNIFHAMDMLEWAFLLLTLGMIPIAAIDVPYQIYKHNKEMKMSKQEIKDEHKNAEGDPQVKGRIRRLQYQAAANRMMQEVPEADVIVTNPTHYSVALKYEENGNRAPVVVAKGVDELAMHIRKIATAHDVPLVASPMLTRAIYYSTEVDHEIPHKLFMAVAQILAYVFQLRAYKAGKGKKPKPVKKDLPIPPELRR</sequence>
<dbReference type="InterPro" id="IPR006135">
    <property type="entry name" value="T3SS_substrate_exporter"/>
</dbReference>
<keyword evidence="8 13" id="KW-0653">Protein transport</keyword>
<evidence type="ECO:0000256" key="6">
    <source>
        <dbReference type="ARBA" id="ARBA00022692"/>
    </source>
</evidence>
<dbReference type="GO" id="GO:0044780">
    <property type="term" value="P:bacterial-type flagellum assembly"/>
    <property type="evidence" value="ECO:0007669"/>
    <property type="project" value="InterPro"/>
</dbReference>
<evidence type="ECO:0000256" key="2">
    <source>
        <dbReference type="ARBA" id="ARBA00010690"/>
    </source>
</evidence>
<dbReference type="PANTHER" id="PTHR30531">
    <property type="entry name" value="FLAGELLAR BIOSYNTHETIC PROTEIN FLHB"/>
    <property type="match status" value="1"/>
</dbReference>
<dbReference type="AlphaFoldDB" id="A0A346NJP7"/>
<evidence type="ECO:0000256" key="4">
    <source>
        <dbReference type="ARBA" id="ARBA00022448"/>
    </source>
</evidence>
<keyword evidence="15" id="KW-0969">Cilium</keyword>
<evidence type="ECO:0000256" key="11">
    <source>
        <dbReference type="ARBA" id="ARBA00023225"/>
    </source>
</evidence>
<evidence type="ECO:0000256" key="10">
    <source>
        <dbReference type="ARBA" id="ARBA00023136"/>
    </source>
</evidence>
<feature type="region of interest" description="Disordered" evidence="14">
    <location>
        <begin position="356"/>
        <end position="375"/>
    </location>
</feature>
<feature type="transmembrane region" description="Helical" evidence="13">
    <location>
        <begin position="191"/>
        <end position="213"/>
    </location>
</feature>
<keyword evidence="6 13" id="KW-0812">Transmembrane</keyword>
<keyword evidence="9 13" id="KW-1133">Transmembrane helix</keyword>
<keyword evidence="7 13" id="KW-1005">Bacterial flagellum biogenesis</keyword>
<feature type="region of interest" description="Disordered" evidence="14">
    <location>
        <begin position="1"/>
        <end position="23"/>
    </location>
</feature>
<dbReference type="GO" id="GO:0005886">
    <property type="term" value="C:plasma membrane"/>
    <property type="evidence" value="ECO:0007669"/>
    <property type="project" value="UniProtKB-SubCell"/>
</dbReference>
<evidence type="ECO:0000256" key="8">
    <source>
        <dbReference type="ARBA" id="ARBA00022927"/>
    </source>
</evidence>
<dbReference type="NCBIfam" id="TIGR00328">
    <property type="entry name" value="flhB"/>
    <property type="match status" value="1"/>
</dbReference>
<keyword evidence="5 13" id="KW-1003">Cell membrane</keyword>
<proteinExistence type="inferred from homology"/>
<dbReference type="PANTHER" id="PTHR30531:SF12">
    <property type="entry name" value="FLAGELLAR BIOSYNTHETIC PROTEIN FLHB"/>
    <property type="match status" value="1"/>
</dbReference>
<evidence type="ECO:0000256" key="3">
    <source>
        <dbReference type="ARBA" id="ARBA00021622"/>
    </source>
</evidence>
<keyword evidence="11 13" id="KW-1006">Bacterial flagellum protein export</keyword>
<evidence type="ECO:0000313" key="16">
    <source>
        <dbReference type="Proteomes" id="UP000262073"/>
    </source>
</evidence>
<evidence type="ECO:0000256" key="13">
    <source>
        <dbReference type="RuleBase" id="RU364091"/>
    </source>
</evidence>
<dbReference type="FunFam" id="3.40.1690.10:FF:000001">
    <property type="entry name" value="Flagellar biosynthetic protein FlhB"/>
    <property type="match status" value="1"/>
</dbReference>
<evidence type="ECO:0000256" key="7">
    <source>
        <dbReference type="ARBA" id="ARBA00022795"/>
    </source>
</evidence>
<evidence type="ECO:0000313" key="15">
    <source>
        <dbReference type="EMBL" id="AXR05754.1"/>
    </source>
</evidence>
<keyword evidence="15" id="KW-0966">Cell projection</keyword>
<keyword evidence="10 13" id="KW-0472">Membrane</keyword>
<accession>A0A346NJP7</accession>
<evidence type="ECO:0000256" key="12">
    <source>
        <dbReference type="ARBA" id="ARBA00025078"/>
    </source>
</evidence>
<comment type="subcellular location">
    <subcellularLocation>
        <location evidence="1">Cell membrane</location>
        <topology evidence="1">Multi-pass membrane protein</topology>
    </subcellularLocation>
</comment>
<comment type="function">
    <text evidence="12 13">Required for formation of the rod structure in the basal body of the flagellar apparatus. Together with FliI and FliH, may constitute the export apparatus of flagellin.</text>
</comment>
<dbReference type="Gene3D" id="3.40.1690.10">
    <property type="entry name" value="secretion proteins EscU"/>
    <property type="match status" value="1"/>
</dbReference>
<dbReference type="EMBL" id="CP031769">
    <property type="protein sequence ID" value="AXR05754.1"/>
    <property type="molecule type" value="Genomic_DNA"/>
</dbReference>
<evidence type="ECO:0000256" key="9">
    <source>
        <dbReference type="ARBA" id="ARBA00022989"/>
    </source>
</evidence>
<dbReference type="Gene3D" id="6.10.250.2080">
    <property type="match status" value="1"/>
</dbReference>
<protein>
    <recommendedName>
        <fullName evidence="3 13">Flagellar biosynthetic protein FlhB</fullName>
    </recommendedName>
</protein>
<feature type="compositionally biased region" description="Basic and acidic residues" evidence="14">
    <location>
        <begin position="1"/>
        <end position="22"/>
    </location>
</feature>
<evidence type="ECO:0000256" key="5">
    <source>
        <dbReference type="ARBA" id="ARBA00022475"/>
    </source>
</evidence>
<keyword evidence="4 13" id="KW-0813">Transport</keyword>
<dbReference type="SUPFAM" id="SSF160544">
    <property type="entry name" value="EscU C-terminal domain-like"/>
    <property type="match status" value="1"/>
</dbReference>
<dbReference type="KEGG" id="salm:D0Y50_04790"/>
<gene>
    <name evidence="13 15" type="primary">flhB</name>
    <name evidence="15" type="ORF">D0Y50_04790</name>
</gene>